<feature type="compositionally biased region" description="Basic residues" evidence="8">
    <location>
        <begin position="548"/>
        <end position="562"/>
    </location>
</feature>
<feature type="region of interest" description="Disordered" evidence="8">
    <location>
        <begin position="1228"/>
        <end position="1258"/>
    </location>
</feature>
<evidence type="ECO:0000256" key="5">
    <source>
        <dbReference type="ARBA" id="ARBA00023212"/>
    </source>
</evidence>
<dbReference type="InterPro" id="IPR027640">
    <property type="entry name" value="Kinesin-like_fam"/>
</dbReference>
<reference evidence="10" key="1">
    <citation type="submission" date="2025-08" db="UniProtKB">
        <authorList>
            <consortium name="Ensembl"/>
        </authorList>
    </citation>
    <scope>IDENTIFICATION</scope>
</reference>
<feature type="coiled-coil region" evidence="7">
    <location>
        <begin position="393"/>
        <end position="441"/>
    </location>
</feature>
<evidence type="ECO:0000256" key="7">
    <source>
        <dbReference type="SAM" id="Coils"/>
    </source>
</evidence>
<protein>
    <submittedName>
        <fullName evidence="10">Kinesin family member 7</fullName>
    </submittedName>
</protein>
<comment type="subcellular location">
    <subcellularLocation>
        <location evidence="1">Cytoplasm</location>
        <location evidence="1">Cytoskeleton</location>
    </subcellularLocation>
</comment>
<dbReference type="GO" id="GO:0003777">
    <property type="term" value="F:microtubule motor activity"/>
    <property type="evidence" value="ECO:0007669"/>
    <property type="project" value="InterPro"/>
</dbReference>
<feature type="region of interest" description="Disordered" evidence="8">
    <location>
        <begin position="511"/>
        <end position="578"/>
    </location>
</feature>
<dbReference type="InterPro" id="IPR036961">
    <property type="entry name" value="Kinesin_motor_dom_sf"/>
</dbReference>
<dbReference type="InterPro" id="IPR019821">
    <property type="entry name" value="Kinesin_motor_CS"/>
</dbReference>
<sequence length="1258" mass="140885">MVVGGPVVSPPASLHEDEQGIIPRAMAEAFKLIDENDLLDCLVHVSYLEVYKEEFRDLLEVGTASRDIQLREDDRGNVVVCGVKEVDVEGLDEVLSLLEMGNAARHTGATHLNRLSSRSHTVFTVTLEQRGRAPSRLPRPPAGQLLISKFHFVDLAGSERVLKTGSTGERLKESIQINSSLLALGNVISALGDPQRRSSHIPYRDSKITRILKDSLGGNAKTVMIACVSPSSSDFDETLNTLNYASRAQNICNRPTINWQPEAERAPEEAAAAVLARGPPRHRSETRIIHRGRRAPGPAAASAAATARLGAECARYRARTDAAYSLLRELQAEPGLPGAAARKVRDWLCAVEGERSALSSASGPDSGIESASAEEQATQGPGGRKEDEGGLQLLALQSQVAQLEEENRDFLAALEDAMEQYKLQSDRLREQQEEMAELRLRLELVRPGWGAPGLLQGLPPGSFVPRPHTAPLGGANTHVLGMVPPVCLPGDGAGPENWGEVTDARESGTRFLEVGDRLGSGSSAASSEEEEEEEEGGGAGEELEPLRRTLHLRRNGIGKRSQRMGACSGNPLGRKDPELRLGELGTAILGPRVVGGSKTPAWPPQAPAATASEWRLAQAQQKIRELAINIRMKEELIGELVRTGKAAQALNRQHSQRIRELEQEAERVRAELSEGQRQLRELESKEPQDAGSRSQLQEFRKRVAAAQSQVQVLKEKKQVTERLVSLSAQSEKRLQELERNVQLMRQQQGQLQRRLREETEQKRRLETEMNKRQHRVKELELKHEQQQKILKIKTEEIAAFQRKRRSGSNGSVVSLEQQQKIEEQKKWLDQEMEKVLQQRRALEELGEELRKREAILAKKEALMQEKTGLESKRLRSSQALSEDIVRVSSRLEHLEKELTEKSEQLRQGSAQSQQQIRREIDALRQEKDSLLKQRLEIDGKLRQGNVLSPEEERTLFQLDEAIEALDAAIEYKNEAITCRQRVLRASASLLSQCEMNLMAKLSYLSSSETRALLCKYFDKVVTLREEQHQQQIAFSELEMQLEEQQRLVYWLEVALERQRLEMDRQLTLQQKEHEQNMQLLLQQSRDHLGEGFADSKRQYETRIQALEKELGRHVWINQELKQQLSSLDTGGQGRVTGGEKRTLCLDNRQAPANEDGPHAAPEPLWQSPLVEGAPRAREEIRDLVHAPLPLTWKRSSLCSEEQGSPEELRQREATEPLVGRVLAVGEVGPPWNLGSLPKPRRELRRASPGMIDVRKNPL</sequence>
<keyword evidence="2" id="KW-0963">Cytoplasm</keyword>
<feature type="region of interest" description="Disordered" evidence="8">
    <location>
        <begin position="1149"/>
        <end position="1168"/>
    </location>
</feature>
<evidence type="ECO:0000256" key="4">
    <source>
        <dbReference type="ARBA" id="ARBA00022840"/>
    </source>
</evidence>
<feature type="domain" description="Kinesin motor" evidence="9">
    <location>
        <begin position="1"/>
        <end position="251"/>
    </location>
</feature>
<evidence type="ECO:0000313" key="10">
    <source>
        <dbReference type="Ensembl" id="ENSSSCP00015012649.1"/>
    </source>
</evidence>
<dbReference type="FunFam" id="3.40.850.10:FF:000236">
    <property type="entry name" value="Kinesin-like protein"/>
    <property type="match status" value="1"/>
</dbReference>
<feature type="region of interest" description="Disordered" evidence="8">
    <location>
        <begin position="669"/>
        <end position="697"/>
    </location>
</feature>
<dbReference type="InterPro" id="IPR001752">
    <property type="entry name" value="Kinesin_motor_dom"/>
</dbReference>
<dbReference type="InterPro" id="IPR027417">
    <property type="entry name" value="P-loop_NTPase"/>
</dbReference>
<comment type="caution">
    <text evidence="6">Lacks conserved residue(s) required for the propagation of feature annotation.</text>
</comment>
<evidence type="ECO:0000259" key="9">
    <source>
        <dbReference type="PROSITE" id="PS50067"/>
    </source>
</evidence>
<keyword evidence="7" id="KW-0175">Coiled coil</keyword>
<evidence type="ECO:0000256" key="2">
    <source>
        <dbReference type="ARBA" id="ARBA00022490"/>
    </source>
</evidence>
<dbReference type="AlphaFoldDB" id="A0A8D0N4Z8"/>
<dbReference type="PROSITE" id="PS50067">
    <property type="entry name" value="KINESIN_MOTOR_2"/>
    <property type="match status" value="1"/>
</dbReference>
<dbReference type="GO" id="GO:0005856">
    <property type="term" value="C:cytoskeleton"/>
    <property type="evidence" value="ECO:0007669"/>
    <property type="project" value="UniProtKB-SubCell"/>
</dbReference>
<evidence type="ECO:0000313" key="11">
    <source>
        <dbReference type="Proteomes" id="UP000694726"/>
    </source>
</evidence>
<proteinExistence type="inferred from homology"/>
<evidence type="ECO:0000256" key="8">
    <source>
        <dbReference type="SAM" id="MobiDB-lite"/>
    </source>
</evidence>
<dbReference type="SUPFAM" id="SSF52540">
    <property type="entry name" value="P-loop containing nucleoside triphosphate hydrolases"/>
    <property type="match status" value="1"/>
</dbReference>
<dbReference type="Gene3D" id="3.40.850.10">
    <property type="entry name" value="Kinesin motor domain"/>
    <property type="match status" value="1"/>
</dbReference>
<keyword evidence="5" id="KW-0206">Cytoskeleton</keyword>
<dbReference type="Pfam" id="PF25764">
    <property type="entry name" value="KIF21A_4th"/>
    <property type="match status" value="1"/>
</dbReference>
<dbReference type="SMART" id="SM00129">
    <property type="entry name" value="KISc"/>
    <property type="match status" value="1"/>
</dbReference>
<evidence type="ECO:0000256" key="3">
    <source>
        <dbReference type="ARBA" id="ARBA00022741"/>
    </source>
</evidence>
<dbReference type="Pfam" id="PF00225">
    <property type="entry name" value="Kinesin"/>
    <property type="match status" value="1"/>
</dbReference>
<dbReference type="PROSITE" id="PS00411">
    <property type="entry name" value="KINESIN_MOTOR_1"/>
    <property type="match status" value="1"/>
</dbReference>
<comment type="similarity">
    <text evidence="6">Belongs to the TRAFAC class myosin-kinesin ATPase superfamily. Kinesin family.</text>
</comment>
<accession>A0A8D0N4Z8</accession>
<evidence type="ECO:0000256" key="1">
    <source>
        <dbReference type="ARBA" id="ARBA00004245"/>
    </source>
</evidence>
<feature type="region of interest" description="Disordered" evidence="8">
    <location>
        <begin position="355"/>
        <end position="388"/>
    </location>
</feature>
<gene>
    <name evidence="10" type="primary">KIF7</name>
</gene>
<dbReference type="PANTHER" id="PTHR47969:SF8">
    <property type="entry name" value="KINESIN FAMILY MEMBER 7"/>
    <property type="match status" value="1"/>
</dbReference>
<keyword evidence="4" id="KW-0067">ATP-binding</keyword>
<keyword evidence="3" id="KW-0547">Nucleotide-binding</keyword>
<name>A0A8D0N4Z8_PIG</name>
<evidence type="ECO:0000256" key="6">
    <source>
        <dbReference type="PROSITE-ProRule" id="PRU00283"/>
    </source>
</evidence>
<dbReference type="PANTHER" id="PTHR47969">
    <property type="entry name" value="CHROMOSOME-ASSOCIATED KINESIN KIF4A-RELATED"/>
    <property type="match status" value="1"/>
</dbReference>
<feature type="compositionally biased region" description="Acidic residues" evidence="8">
    <location>
        <begin position="527"/>
        <end position="536"/>
    </location>
</feature>
<dbReference type="GO" id="GO:0008017">
    <property type="term" value="F:microtubule binding"/>
    <property type="evidence" value="ECO:0007669"/>
    <property type="project" value="InterPro"/>
</dbReference>
<feature type="compositionally biased region" description="Basic and acidic residues" evidence="8">
    <location>
        <begin position="669"/>
        <end position="688"/>
    </location>
</feature>
<organism evidence="10 11">
    <name type="scientific">Sus scrofa</name>
    <name type="common">Pig</name>
    <dbReference type="NCBI Taxonomy" id="9823"/>
    <lineage>
        <taxon>Eukaryota</taxon>
        <taxon>Metazoa</taxon>
        <taxon>Chordata</taxon>
        <taxon>Craniata</taxon>
        <taxon>Vertebrata</taxon>
        <taxon>Euteleostomi</taxon>
        <taxon>Mammalia</taxon>
        <taxon>Eutheria</taxon>
        <taxon>Laurasiatheria</taxon>
        <taxon>Artiodactyla</taxon>
        <taxon>Suina</taxon>
        <taxon>Suidae</taxon>
        <taxon>Sus</taxon>
    </lineage>
</organism>
<dbReference type="GO" id="GO:0007018">
    <property type="term" value="P:microtubule-based movement"/>
    <property type="evidence" value="ECO:0007669"/>
    <property type="project" value="InterPro"/>
</dbReference>
<dbReference type="PRINTS" id="PR00380">
    <property type="entry name" value="KINESINHEAVY"/>
</dbReference>
<dbReference type="GO" id="GO:0005524">
    <property type="term" value="F:ATP binding"/>
    <property type="evidence" value="ECO:0007669"/>
    <property type="project" value="UniProtKB-KW"/>
</dbReference>
<dbReference type="Proteomes" id="UP000694726">
    <property type="component" value="Unplaced"/>
</dbReference>
<dbReference type="Ensembl" id="ENSSSCT00015031889.1">
    <property type="protein sequence ID" value="ENSSSCP00015012649.1"/>
    <property type="gene ID" value="ENSSSCG00015024005.1"/>
</dbReference>